<sequence>MNWRRLIMPSKELPVVDKEIAKAVIDFDGAVVRSVHNVWSNGTVVRRYQGQDKHWTNNNPSKGYKKMKVIVVDCLEEE</sequence>
<dbReference type="EMBL" id="KJ489400">
    <property type="protein sequence ID" value="AHZ10442.1"/>
    <property type="molecule type" value="Genomic_DNA"/>
</dbReference>
<proteinExistence type="predicted"/>
<dbReference type="InterPro" id="IPR059053">
    <property type="entry name" value="Had1"/>
</dbReference>
<protein>
    <submittedName>
        <fullName evidence="1">Uncharacterized protein</fullName>
    </submittedName>
</protein>
<evidence type="ECO:0000313" key="2">
    <source>
        <dbReference type="Proteomes" id="UP000026905"/>
    </source>
</evidence>
<dbReference type="KEGG" id="vg:19525192"/>
<name>A0A024B217_9CAUD</name>
<evidence type="ECO:0000313" key="1">
    <source>
        <dbReference type="EMBL" id="AHZ10442.1"/>
    </source>
</evidence>
<dbReference type="Proteomes" id="UP000026905">
    <property type="component" value="Segment"/>
</dbReference>
<dbReference type="Pfam" id="PF26126">
    <property type="entry name" value="Had1"/>
    <property type="match status" value="1"/>
</dbReference>
<dbReference type="GeneID" id="19525192"/>
<dbReference type="RefSeq" id="YP_009035327.1">
    <property type="nucleotide sequence ID" value="NC_024205.1"/>
</dbReference>
<organism evidence="1 2">
    <name type="scientific">Bacillus phage Hoody T</name>
    <dbReference type="NCBI Taxonomy" id="1486660"/>
    <lineage>
        <taxon>Viruses</taxon>
        <taxon>Duplodnaviria</taxon>
        <taxon>Heunggongvirae</taxon>
        <taxon>Uroviricota</taxon>
        <taxon>Caudoviricetes</taxon>
        <taxon>Herelleviridae</taxon>
        <taxon>Bastillevirinae</taxon>
        <taxon>Bastillevirus</taxon>
        <taxon>Bastillevirus hoodyT</taxon>
    </lineage>
</organism>
<reference evidence="2" key="1">
    <citation type="submission" date="2014-09" db="EMBL/GenBank/DDBJ databases">
        <authorList>
            <person name="Sauder A.B."/>
            <person name="McKenzie Q.R."/>
            <person name="Temple L.M."/>
            <person name="Alexis B.K."/>
            <person name="Al-Atrache Z."/>
            <person name="Lewis L.O."/>
            <person name="Loesser-Casey K.E."/>
            <person name="Mitchell K.J."/>
        </authorList>
    </citation>
    <scope>NUCLEOTIDE SEQUENCE [LARGE SCALE GENOMIC DNA]</scope>
</reference>
<keyword evidence="2" id="KW-1185">Reference proteome</keyword>
<accession>A0A024B217</accession>